<dbReference type="InterPro" id="IPR000489">
    <property type="entry name" value="Pterin-binding_dom"/>
</dbReference>
<gene>
    <name evidence="14" type="primary">folP</name>
    <name evidence="14" type="ORF">ACFSB2_02755</name>
</gene>
<comment type="caution">
    <text evidence="14">The sequence shown here is derived from an EMBL/GenBank/DDBJ whole genome shotgun (WGS) entry which is preliminary data.</text>
</comment>
<comment type="similarity">
    <text evidence="4 12">Belongs to the DHPS family.</text>
</comment>
<dbReference type="EMBL" id="JBHUCX010000008">
    <property type="protein sequence ID" value="MFD1673629.1"/>
    <property type="molecule type" value="Genomic_DNA"/>
</dbReference>
<comment type="pathway">
    <text evidence="3 12">Cofactor biosynthesis; tetrahydrofolate biosynthesis; 7,8-dihydrofolate from 2-amino-4-hydroxy-6-hydroxymethyl-7,8-dihydropteridine diphosphate and 4-aminobenzoate: step 1/2.</text>
</comment>
<evidence type="ECO:0000256" key="1">
    <source>
        <dbReference type="ARBA" id="ARBA00000012"/>
    </source>
</evidence>
<evidence type="ECO:0000313" key="14">
    <source>
        <dbReference type="EMBL" id="MFD1673629.1"/>
    </source>
</evidence>
<evidence type="ECO:0000256" key="3">
    <source>
        <dbReference type="ARBA" id="ARBA00004763"/>
    </source>
</evidence>
<dbReference type="PANTHER" id="PTHR20941:SF1">
    <property type="entry name" value="FOLIC ACID SYNTHESIS PROTEIN FOL1"/>
    <property type="match status" value="1"/>
</dbReference>
<proteinExistence type="inferred from homology"/>
<dbReference type="Pfam" id="PF00809">
    <property type="entry name" value="Pterin_bind"/>
    <property type="match status" value="1"/>
</dbReference>
<protein>
    <recommendedName>
        <fullName evidence="6 12">Dihydropteroate synthase</fullName>
        <shortName evidence="12">DHPS</shortName>
        <ecNumber evidence="5 12">2.5.1.15</ecNumber>
    </recommendedName>
    <alternativeName>
        <fullName evidence="11 12">Dihydropteroate pyrophosphorylase</fullName>
    </alternativeName>
</protein>
<evidence type="ECO:0000256" key="4">
    <source>
        <dbReference type="ARBA" id="ARBA00009503"/>
    </source>
</evidence>
<dbReference type="PROSITE" id="PS50972">
    <property type="entry name" value="PTERIN_BINDING"/>
    <property type="match status" value="1"/>
</dbReference>
<dbReference type="PROSITE" id="PS00793">
    <property type="entry name" value="DHPS_2"/>
    <property type="match status" value="1"/>
</dbReference>
<feature type="domain" description="Pterin-binding" evidence="13">
    <location>
        <begin position="10"/>
        <end position="255"/>
    </location>
</feature>
<comment type="cofactor">
    <cofactor evidence="2 12">
        <name>Mg(2+)</name>
        <dbReference type="ChEBI" id="CHEBI:18420"/>
    </cofactor>
</comment>
<name>A0ABW4JD52_9BACL</name>
<evidence type="ECO:0000256" key="9">
    <source>
        <dbReference type="ARBA" id="ARBA00022842"/>
    </source>
</evidence>
<keyword evidence="10 12" id="KW-0289">Folate biosynthesis</keyword>
<comment type="function">
    <text evidence="12">Catalyzes the condensation of para-aminobenzoate (pABA) with 6-hydroxymethyl-7,8-dihydropterin diphosphate (DHPt-PP) to form 7,8-dihydropteroate (H2Pte), the immediate precursor of folate derivatives.</text>
</comment>
<evidence type="ECO:0000256" key="7">
    <source>
        <dbReference type="ARBA" id="ARBA00022679"/>
    </source>
</evidence>
<keyword evidence="15" id="KW-1185">Reference proteome</keyword>
<dbReference type="Gene3D" id="3.20.20.20">
    <property type="entry name" value="Dihydropteroate synthase-like"/>
    <property type="match status" value="1"/>
</dbReference>
<dbReference type="CDD" id="cd00739">
    <property type="entry name" value="DHPS"/>
    <property type="match status" value="1"/>
</dbReference>
<sequence length="270" mass="29585">MKQQFTMPATRVMGIVNITPDSFSDGGRYEVVEDATRHAFQLVEDGADVLDIGAESTRPGAIALDWETEWARLEPVLRSLVPAVRVPVSVDTYHVETAERAIALGVQMINDISACADPRMATLVRQSEVAYVYMHNRSEMDETLDVTALVRETEAGVQQLLHLGVAPEQIYIDPGVGFAKTRQQDLACIREVDLFCQLGYPVLLGTSRKRVIGSVLNLPVSERLEGNLATVAYALLHGVQVVRVHDVKETVRVCRMLEAIVGGGLSSDIS</sequence>
<keyword evidence="8 12" id="KW-0479">Metal-binding</keyword>
<dbReference type="EC" id="2.5.1.15" evidence="5 12"/>
<accession>A0ABW4JD52</accession>
<evidence type="ECO:0000256" key="12">
    <source>
        <dbReference type="RuleBase" id="RU361205"/>
    </source>
</evidence>
<dbReference type="PROSITE" id="PS00792">
    <property type="entry name" value="DHPS_1"/>
    <property type="match status" value="1"/>
</dbReference>
<keyword evidence="9 12" id="KW-0460">Magnesium</keyword>
<dbReference type="InterPro" id="IPR045031">
    <property type="entry name" value="DHP_synth-like"/>
</dbReference>
<evidence type="ECO:0000256" key="6">
    <source>
        <dbReference type="ARBA" id="ARBA00016919"/>
    </source>
</evidence>
<dbReference type="SUPFAM" id="SSF51717">
    <property type="entry name" value="Dihydropteroate synthetase-like"/>
    <property type="match status" value="1"/>
</dbReference>
<evidence type="ECO:0000256" key="10">
    <source>
        <dbReference type="ARBA" id="ARBA00022909"/>
    </source>
</evidence>
<dbReference type="RefSeq" id="WP_377941093.1">
    <property type="nucleotide sequence ID" value="NZ_JBHUCX010000008.1"/>
</dbReference>
<evidence type="ECO:0000256" key="5">
    <source>
        <dbReference type="ARBA" id="ARBA00012458"/>
    </source>
</evidence>
<dbReference type="Proteomes" id="UP001597079">
    <property type="component" value="Unassembled WGS sequence"/>
</dbReference>
<dbReference type="InterPro" id="IPR011005">
    <property type="entry name" value="Dihydropteroate_synth-like_sf"/>
</dbReference>
<comment type="catalytic activity">
    <reaction evidence="1">
        <text>(7,8-dihydropterin-6-yl)methyl diphosphate + 4-aminobenzoate = 7,8-dihydropteroate + diphosphate</text>
        <dbReference type="Rhea" id="RHEA:19949"/>
        <dbReference type="ChEBI" id="CHEBI:17836"/>
        <dbReference type="ChEBI" id="CHEBI:17839"/>
        <dbReference type="ChEBI" id="CHEBI:33019"/>
        <dbReference type="ChEBI" id="CHEBI:72950"/>
        <dbReference type="EC" id="2.5.1.15"/>
    </reaction>
</comment>
<organism evidence="14 15">
    <name type="scientific">Alicyclobacillus fodiniaquatilis</name>
    <dbReference type="NCBI Taxonomy" id="1661150"/>
    <lineage>
        <taxon>Bacteria</taxon>
        <taxon>Bacillati</taxon>
        <taxon>Bacillota</taxon>
        <taxon>Bacilli</taxon>
        <taxon>Bacillales</taxon>
        <taxon>Alicyclobacillaceae</taxon>
        <taxon>Alicyclobacillus</taxon>
    </lineage>
</organism>
<dbReference type="GO" id="GO:0004156">
    <property type="term" value="F:dihydropteroate synthase activity"/>
    <property type="evidence" value="ECO:0007669"/>
    <property type="project" value="UniProtKB-EC"/>
</dbReference>
<dbReference type="NCBIfam" id="TIGR01496">
    <property type="entry name" value="DHPS"/>
    <property type="match status" value="1"/>
</dbReference>
<dbReference type="InterPro" id="IPR006390">
    <property type="entry name" value="DHP_synth_dom"/>
</dbReference>
<evidence type="ECO:0000256" key="8">
    <source>
        <dbReference type="ARBA" id="ARBA00022723"/>
    </source>
</evidence>
<reference evidence="15" key="1">
    <citation type="journal article" date="2019" name="Int. J. Syst. Evol. Microbiol.">
        <title>The Global Catalogue of Microorganisms (GCM) 10K type strain sequencing project: providing services to taxonomists for standard genome sequencing and annotation.</title>
        <authorList>
            <consortium name="The Broad Institute Genomics Platform"/>
            <consortium name="The Broad Institute Genome Sequencing Center for Infectious Disease"/>
            <person name="Wu L."/>
            <person name="Ma J."/>
        </authorList>
    </citation>
    <scope>NUCLEOTIDE SEQUENCE [LARGE SCALE GENOMIC DNA]</scope>
    <source>
        <strain evidence="15">CGMCC 1.12286</strain>
    </source>
</reference>
<dbReference type="PANTHER" id="PTHR20941">
    <property type="entry name" value="FOLATE SYNTHESIS PROTEINS"/>
    <property type="match status" value="1"/>
</dbReference>
<evidence type="ECO:0000256" key="11">
    <source>
        <dbReference type="ARBA" id="ARBA00030193"/>
    </source>
</evidence>
<evidence type="ECO:0000313" key="15">
    <source>
        <dbReference type="Proteomes" id="UP001597079"/>
    </source>
</evidence>
<evidence type="ECO:0000259" key="13">
    <source>
        <dbReference type="PROSITE" id="PS50972"/>
    </source>
</evidence>
<keyword evidence="7 12" id="KW-0808">Transferase</keyword>
<evidence type="ECO:0000256" key="2">
    <source>
        <dbReference type="ARBA" id="ARBA00001946"/>
    </source>
</evidence>